<sequence length="548" mass="59663">MLTYFEVVTLCALVGGAMSLSQADREAVCENRGFQRSECQAISCCEWDDGTCWAGSGGCDGSAAALDSDSDAGSPISTDPLNPCLDEYAARLGISAVPSTASAAYKALYCKYTHITAPNGKPIEIFGQQQLSSLQLYRARNILEHYLRSAAGTTYGYDKGEVANSMANNGAKLDMPNGAHEQPGAGRSLEGQELFWAEMPVEGSAWYMTNDYDHRDAGFEEILHLVHDAGIGIDIEGYPDGALPQYQQEIRNATTNAQPTWLSPAGSGLWGECCRVWIEELQDEGSLTQEYLASVIDAYYGLWGPHPDEGGMWGIYAAKTRSEIFERDIMGWNVVNQFFSPYLTWMVMLDPELEGSFTMTFRESSPYTWKSQYITHATLLGGRSSNLQGNARDNRLGPNAGENTLDGMAGHDTVVFQGNCSEYTFSFDEIEGDVITIEDSVALREGITHIENIEELSFADGVYGINMSDCATITHPPSTLSSPIPPSTFQPTSSWPITSTSDYPPEPPPPTACENNFGIGCSSSAPQYRVVVCIIIGISTFAQLTLRL</sequence>
<organism evidence="3 4">
    <name type="scientific">Cymbomonas tetramitiformis</name>
    <dbReference type="NCBI Taxonomy" id="36881"/>
    <lineage>
        <taxon>Eukaryota</taxon>
        <taxon>Viridiplantae</taxon>
        <taxon>Chlorophyta</taxon>
        <taxon>Pyramimonadophyceae</taxon>
        <taxon>Pyramimonadales</taxon>
        <taxon>Pyramimonadaceae</taxon>
        <taxon>Cymbomonas</taxon>
    </lineage>
</organism>
<gene>
    <name evidence="3" type="ORF">CYMTET_17856</name>
</gene>
<comment type="caution">
    <text evidence="3">The sequence shown here is derived from an EMBL/GenBank/DDBJ whole genome shotgun (WGS) entry which is preliminary data.</text>
</comment>
<keyword evidence="2" id="KW-0732">Signal</keyword>
<name>A0AAE0L6Q7_9CHLO</name>
<accession>A0AAE0L6Q7</accession>
<dbReference type="AlphaFoldDB" id="A0AAE0L6Q7"/>
<feature type="region of interest" description="Disordered" evidence="1">
    <location>
        <begin position="476"/>
        <end position="509"/>
    </location>
</feature>
<protein>
    <submittedName>
        <fullName evidence="3">Uncharacterized protein</fullName>
    </submittedName>
</protein>
<dbReference type="SUPFAM" id="SSF51120">
    <property type="entry name" value="beta-Roll"/>
    <property type="match status" value="1"/>
</dbReference>
<evidence type="ECO:0000256" key="1">
    <source>
        <dbReference type="SAM" id="MobiDB-lite"/>
    </source>
</evidence>
<dbReference type="InterPro" id="IPR011049">
    <property type="entry name" value="Serralysin-like_metalloprot_C"/>
</dbReference>
<proteinExistence type="predicted"/>
<reference evidence="3 4" key="1">
    <citation type="journal article" date="2015" name="Genome Biol. Evol.">
        <title>Comparative Genomics of a Bacterivorous Green Alga Reveals Evolutionary Causalities and Consequences of Phago-Mixotrophic Mode of Nutrition.</title>
        <authorList>
            <person name="Burns J.A."/>
            <person name="Paasch A."/>
            <person name="Narechania A."/>
            <person name="Kim E."/>
        </authorList>
    </citation>
    <scope>NUCLEOTIDE SEQUENCE [LARGE SCALE GENOMIC DNA]</scope>
    <source>
        <strain evidence="3 4">PLY_AMNH</strain>
    </source>
</reference>
<keyword evidence="4" id="KW-1185">Reference proteome</keyword>
<feature type="chain" id="PRO_5042280503" evidence="2">
    <location>
        <begin position="20"/>
        <end position="548"/>
    </location>
</feature>
<evidence type="ECO:0000313" key="4">
    <source>
        <dbReference type="Proteomes" id="UP001190700"/>
    </source>
</evidence>
<dbReference type="Proteomes" id="UP001190700">
    <property type="component" value="Unassembled WGS sequence"/>
</dbReference>
<feature type="compositionally biased region" description="Polar residues" evidence="1">
    <location>
        <begin position="489"/>
        <end position="502"/>
    </location>
</feature>
<dbReference type="EMBL" id="LGRX02008115">
    <property type="protein sequence ID" value="KAK3273932.1"/>
    <property type="molecule type" value="Genomic_DNA"/>
</dbReference>
<evidence type="ECO:0000313" key="3">
    <source>
        <dbReference type="EMBL" id="KAK3273932.1"/>
    </source>
</evidence>
<feature type="signal peptide" evidence="2">
    <location>
        <begin position="1"/>
        <end position="19"/>
    </location>
</feature>
<evidence type="ECO:0000256" key="2">
    <source>
        <dbReference type="SAM" id="SignalP"/>
    </source>
</evidence>